<protein>
    <submittedName>
        <fullName evidence="3">Uncharacterized protein</fullName>
    </submittedName>
</protein>
<feature type="compositionally biased region" description="Pro residues" evidence="1">
    <location>
        <begin position="325"/>
        <end position="335"/>
    </location>
</feature>
<dbReference type="Gene3D" id="1.10.10.10">
    <property type="entry name" value="Winged helix-like DNA-binding domain superfamily/Winged helix DNA-binding domain"/>
    <property type="match status" value="1"/>
</dbReference>
<keyword evidence="2" id="KW-0472">Membrane</keyword>
<keyword evidence="4" id="KW-1185">Reference proteome</keyword>
<feature type="compositionally biased region" description="Pro residues" evidence="1">
    <location>
        <begin position="352"/>
        <end position="378"/>
    </location>
</feature>
<dbReference type="EMBL" id="BMDG01000013">
    <property type="protein sequence ID" value="GGI10913.1"/>
    <property type="molecule type" value="Genomic_DNA"/>
</dbReference>
<evidence type="ECO:0000256" key="2">
    <source>
        <dbReference type="SAM" id="Phobius"/>
    </source>
</evidence>
<feature type="compositionally biased region" description="Pro residues" evidence="1">
    <location>
        <begin position="258"/>
        <end position="267"/>
    </location>
</feature>
<gene>
    <name evidence="3" type="ORF">GCM10007368_33590</name>
</gene>
<reference evidence="4" key="1">
    <citation type="journal article" date="2019" name="Int. J. Syst. Evol. Microbiol.">
        <title>The Global Catalogue of Microorganisms (GCM) 10K type strain sequencing project: providing services to taxonomists for standard genome sequencing and annotation.</title>
        <authorList>
            <consortium name="The Broad Institute Genomics Platform"/>
            <consortium name="The Broad Institute Genome Sequencing Center for Infectious Disease"/>
            <person name="Wu L."/>
            <person name="Ma J."/>
        </authorList>
    </citation>
    <scope>NUCLEOTIDE SEQUENCE [LARGE SCALE GENOMIC DNA]</scope>
    <source>
        <strain evidence="4">CCM 8653</strain>
    </source>
</reference>
<evidence type="ECO:0000313" key="4">
    <source>
        <dbReference type="Proteomes" id="UP000632535"/>
    </source>
</evidence>
<name>A0ABQ2BBT6_9MICO</name>
<feature type="region of interest" description="Disordered" evidence="1">
    <location>
        <begin position="446"/>
        <end position="465"/>
    </location>
</feature>
<evidence type="ECO:0000313" key="3">
    <source>
        <dbReference type="EMBL" id="GGI10913.1"/>
    </source>
</evidence>
<feature type="region of interest" description="Disordered" evidence="1">
    <location>
        <begin position="244"/>
        <end position="388"/>
    </location>
</feature>
<feature type="transmembrane region" description="Helical" evidence="2">
    <location>
        <begin position="159"/>
        <end position="179"/>
    </location>
</feature>
<feature type="compositionally biased region" description="Pro residues" evidence="1">
    <location>
        <begin position="282"/>
        <end position="311"/>
    </location>
</feature>
<keyword evidence="2" id="KW-0812">Transmembrane</keyword>
<accession>A0ABQ2BBT6</accession>
<sequence>MSEGRAPAADVDDAIRRMRDAAAAGGHDDGPGAPGTVDPDVLRTVLATLPHDDQRLLWSHHVRGRSLATIAAEIGVHARALRRRLHHAEQRLAAAFADAHARACPPGCLDTRTSLREYVSHRLALRRRTVLEEHLFGCDGCMRAFIDVRQASWALRDAGPLLLGGLSAATAGPVVVGAMTAGSTGAGLAGLGSVGAALAAAWEWLRGQVLRLDRLGKAGLAGAGVVAVVAVTAVAVPLVGGGPKPEAPAAAPPSSADPAPPVEVPADPPEDPEDPADDEPSDPPIAPPADPAPVDPSPVDPSPVDPAPSDPSAPSDGPTTDRPEPVPPSTPPSGTPDPSDDPADEPTARPTSPEPTPTPTSPTPSPTTPAPTPTPTPTEPATRTVSLTVPESRIARVYEVVPLGEDAQVVGVRSADGDTTQWPGFRTWYVGSWGRDEATVTVELEGAPGSRPSATLKQLGRWNDA</sequence>
<dbReference type="SUPFAM" id="SSF88659">
    <property type="entry name" value="Sigma3 and sigma4 domains of RNA polymerase sigma factors"/>
    <property type="match status" value="1"/>
</dbReference>
<feature type="compositionally biased region" description="Acidic residues" evidence="1">
    <location>
        <begin position="268"/>
        <end position="281"/>
    </location>
</feature>
<evidence type="ECO:0000256" key="1">
    <source>
        <dbReference type="SAM" id="MobiDB-lite"/>
    </source>
</evidence>
<organism evidence="3 4">
    <name type="scientific">Isoptericola cucumis</name>
    <dbReference type="NCBI Taxonomy" id="1776856"/>
    <lineage>
        <taxon>Bacteria</taxon>
        <taxon>Bacillati</taxon>
        <taxon>Actinomycetota</taxon>
        <taxon>Actinomycetes</taxon>
        <taxon>Micrococcales</taxon>
        <taxon>Promicromonosporaceae</taxon>
        <taxon>Isoptericola</taxon>
    </lineage>
</organism>
<dbReference type="InterPro" id="IPR036388">
    <property type="entry name" value="WH-like_DNA-bd_sf"/>
</dbReference>
<feature type="transmembrane region" description="Helical" evidence="2">
    <location>
        <begin position="217"/>
        <end position="239"/>
    </location>
</feature>
<proteinExistence type="predicted"/>
<dbReference type="RefSeq" id="WP_188524885.1">
    <property type="nucleotide sequence ID" value="NZ_BMDG01000013.1"/>
</dbReference>
<feature type="compositionally biased region" description="Low complexity" evidence="1">
    <location>
        <begin position="247"/>
        <end position="257"/>
    </location>
</feature>
<dbReference type="Proteomes" id="UP000632535">
    <property type="component" value="Unassembled WGS sequence"/>
</dbReference>
<dbReference type="InterPro" id="IPR013324">
    <property type="entry name" value="RNA_pol_sigma_r3/r4-like"/>
</dbReference>
<keyword evidence="2" id="KW-1133">Transmembrane helix</keyword>
<comment type="caution">
    <text evidence="3">The sequence shown here is derived from an EMBL/GenBank/DDBJ whole genome shotgun (WGS) entry which is preliminary data.</text>
</comment>
<feature type="transmembrane region" description="Helical" evidence="2">
    <location>
        <begin position="185"/>
        <end position="205"/>
    </location>
</feature>